<gene>
    <name evidence="2" type="ORF">H8717_13505</name>
</gene>
<protein>
    <recommendedName>
        <fullName evidence="1">DUF6998 domain-containing protein</fullName>
    </recommendedName>
</protein>
<dbReference type="InterPro" id="IPR054267">
    <property type="entry name" value="DUF6998"/>
</dbReference>
<evidence type="ECO:0000313" key="3">
    <source>
        <dbReference type="Proteomes" id="UP000658131"/>
    </source>
</evidence>
<proteinExistence type="predicted"/>
<keyword evidence="3" id="KW-1185">Reference proteome</keyword>
<name>A0ABR7NLY1_9FIRM</name>
<dbReference type="Proteomes" id="UP000658131">
    <property type="component" value="Unassembled WGS sequence"/>
</dbReference>
<evidence type="ECO:0000313" key="2">
    <source>
        <dbReference type="EMBL" id="MBC8577418.1"/>
    </source>
</evidence>
<accession>A0ABR7NLY1</accession>
<feature type="domain" description="DUF6998" evidence="1">
    <location>
        <begin position="16"/>
        <end position="148"/>
    </location>
</feature>
<reference evidence="2 3" key="1">
    <citation type="submission" date="2020-08" db="EMBL/GenBank/DDBJ databases">
        <title>Genome public.</title>
        <authorList>
            <person name="Liu C."/>
            <person name="Sun Q."/>
        </authorList>
    </citation>
    <scope>NUCLEOTIDE SEQUENCE [LARGE SCALE GENOMIC DNA]</scope>
    <source>
        <strain evidence="2 3">BX1</strain>
    </source>
</reference>
<organism evidence="2 3">
    <name type="scientific">Yanshouia hominis</name>
    <dbReference type="NCBI Taxonomy" id="2763673"/>
    <lineage>
        <taxon>Bacteria</taxon>
        <taxon>Bacillati</taxon>
        <taxon>Bacillota</taxon>
        <taxon>Clostridia</taxon>
        <taxon>Eubacteriales</taxon>
        <taxon>Oscillospiraceae</taxon>
        <taxon>Yanshouia</taxon>
    </lineage>
</organism>
<dbReference type="EMBL" id="JACRTB010000030">
    <property type="protein sequence ID" value="MBC8577418.1"/>
    <property type="molecule type" value="Genomic_DNA"/>
</dbReference>
<sequence length="152" mass="17056">MSTKIGQVDLSQKIRELYAITKELELQFPGRKFTPDGHLVGSIGEVLVADYYGLKLLPNSTEIHDAIDADGKFVQIKATQIKRIAISSEPDHLIVIKISDSGEWEEVYNGPGSLVWRNAGKMQKNGQRPITLAKLKSLMQNVREEEKIQPKK</sequence>
<dbReference type="Pfam" id="PF22522">
    <property type="entry name" value="DUF6998"/>
    <property type="match status" value="1"/>
</dbReference>
<dbReference type="RefSeq" id="WP_262400823.1">
    <property type="nucleotide sequence ID" value="NZ_JACRTB010000030.1"/>
</dbReference>
<comment type="caution">
    <text evidence="2">The sequence shown here is derived from an EMBL/GenBank/DDBJ whole genome shotgun (WGS) entry which is preliminary data.</text>
</comment>
<evidence type="ECO:0000259" key="1">
    <source>
        <dbReference type="Pfam" id="PF22522"/>
    </source>
</evidence>